<keyword evidence="8 9" id="KW-0694">RNA-binding</keyword>
<keyword evidence="2 9" id="KW-0808">Transferase</keyword>
<dbReference type="SUPFAM" id="SSF81301">
    <property type="entry name" value="Nucleotidyltransferase"/>
    <property type="match status" value="1"/>
</dbReference>
<keyword evidence="4" id="KW-0548">Nucleotidyltransferase</keyword>
<proteinExistence type="inferred from homology"/>
<dbReference type="Gene3D" id="1.10.246.80">
    <property type="match status" value="1"/>
</dbReference>
<dbReference type="STRING" id="52689.AKG39_09320"/>
<comment type="cofactor">
    <cofactor evidence="1">
        <name>Mg(2+)</name>
        <dbReference type="ChEBI" id="CHEBI:18420"/>
    </cofactor>
</comment>
<gene>
    <name evidence="13" type="ORF">AKG39_09320</name>
</gene>
<name>A0A0L6TZY0_9FIRM</name>
<feature type="domain" description="tRNA nucleotidyltransferase/poly(A) polymerase RNA and SrmB- binding" evidence="11">
    <location>
        <begin position="172"/>
        <end position="229"/>
    </location>
</feature>
<feature type="domain" description="CCA-adding enzyme C-terminal" evidence="12">
    <location>
        <begin position="294"/>
        <end position="437"/>
    </location>
</feature>
<protein>
    <recommendedName>
        <fullName evidence="15">Polynucleotide adenylyltransferase</fullName>
    </recommendedName>
</protein>
<keyword evidence="6" id="KW-0547">Nucleotide-binding</keyword>
<dbReference type="InterPro" id="IPR050264">
    <property type="entry name" value="Bact_CCA-adding_enz_type3_sf"/>
</dbReference>
<dbReference type="Pfam" id="PF12627">
    <property type="entry name" value="PolyA_pol_RNAbd"/>
    <property type="match status" value="1"/>
</dbReference>
<dbReference type="InterPro" id="IPR032810">
    <property type="entry name" value="CCA-adding_enz_C"/>
</dbReference>
<evidence type="ECO:0000259" key="10">
    <source>
        <dbReference type="Pfam" id="PF01743"/>
    </source>
</evidence>
<evidence type="ECO:0000256" key="8">
    <source>
        <dbReference type="ARBA" id="ARBA00022884"/>
    </source>
</evidence>
<comment type="caution">
    <text evidence="13">The sequence shown here is derived from an EMBL/GenBank/DDBJ whole genome shotgun (WGS) entry which is preliminary data.</text>
</comment>
<dbReference type="PANTHER" id="PTHR46173">
    <property type="entry name" value="CCA TRNA NUCLEOTIDYLTRANSFERASE 1, MITOCHONDRIAL"/>
    <property type="match status" value="1"/>
</dbReference>
<evidence type="ECO:0000313" key="14">
    <source>
        <dbReference type="Proteomes" id="UP000036873"/>
    </source>
</evidence>
<sequence length="444" mass="50445">MERRLPNPVKKVIDKLESCGFSGYIVGGCVRDYLLGKTPKDFDMTTDATPEEVMKCFKDYRVIETGIAHGTVTVMLDGLSIEITTHRTETVYSDNRHPDTVSFSKNIMDDLSRRDFTMNAMAYHPRYGLIDLYGGAKDIEDKVIRCVGDPNQRFNEDALRILRGLRFASDLGFEIEENTRQAIFDCRELLRLISVERITAELTRLLCGQNVKAVLLDAVSVIAVMIPELLPMVGFDQKTPYHCYDILTHTAVSIENIQPVAHLRWAMLFHDVGKPETYTNDDRNIGHFYGHSELSQKIAVSRMRALKMDRKTISQVSTLVKYHAVPLEPTKKCIKRWLKRLSQPLFQDLLAVKYADISAKTPGNTKRLEILEAVEVLLKEIVSENECFSRKGLAVNGHDLITMGIDDGKEIGRILDVLLEAVIDEKLENTRDILIKKVKEIKKC</sequence>
<reference evidence="14" key="1">
    <citation type="submission" date="2015-07" db="EMBL/GenBank/DDBJ databases">
        <title>Draft genome sequence of Acetobacterium bakii DSM 8293, a potential psychrophilic chemical producer through syngas fermentation.</title>
        <authorList>
            <person name="Song Y."/>
            <person name="Hwang S."/>
            <person name="Cho B.-K."/>
        </authorList>
    </citation>
    <scope>NUCLEOTIDE SEQUENCE [LARGE SCALE GENOMIC DNA]</scope>
    <source>
        <strain evidence="14">DSM 8239</strain>
    </source>
</reference>
<keyword evidence="14" id="KW-1185">Reference proteome</keyword>
<keyword evidence="3" id="KW-0819">tRNA processing</keyword>
<evidence type="ECO:0000256" key="6">
    <source>
        <dbReference type="ARBA" id="ARBA00022741"/>
    </source>
</evidence>
<dbReference type="OrthoDB" id="9805698at2"/>
<dbReference type="CDD" id="cd00077">
    <property type="entry name" value="HDc"/>
    <property type="match status" value="1"/>
</dbReference>
<dbReference type="Gene3D" id="3.30.460.10">
    <property type="entry name" value="Beta Polymerase, domain 2"/>
    <property type="match status" value="1"/>
</dbReference>
<dbReference type="Gene3D" id="1.10.3090.10">
    <property type="entry name" value="cca-adding enzyme, domain 2"/>
    <property type="match status" value="1"/>
</dbReference>
<dbReference type="GO" id="GO:0016779">
    <property type="term" value="F:nucleotidyltransferase activity"/>
    <property type="evidence" value="ECO:0007669"/>
    <property type="project" value="UniProtKB-KW"/>
</dbReference>
<dbReference type="PROSITE" id="PS51257">
    <property type="entry name" value="PROKAR_LIPOPROTEIN"/>
    <property type="match status" value="1"/>
</dbReference>
<evidence type="ECO:0000256" key="1">
    <source>
        <dbReference type="ARBA" id="ARBA00001946"/>
    </source>
</evidence>
<organism evidence="13 14">
    <name type="scientific">Acetobacterium bakii</name>
    <dbReference type="NCBI Taxonomy" id="52689"/>
    <lineage>
        <taxon>Bacteria</taxon>
        <taxon>Bacillati</taxon>
        <taxon>Bacillota</taxon>
        <taxon>Clostridia</taxon>
        <taxon>Eubacteriales</taxon>
        <taxon>Eubacteriaceae</taxon>
        <taxon>Acetobacterium</taxon>
    </lineage>
</organism>
<dbReference type="SUPFAM" id="SSF81891">
    <property type="entry name" value="Poly A polymerase C-terminal region-like"/>
    <property type="match status" value="1"/>
</dbReference>
<evidence type="ECO:0000256" key="5">
    <source>
        <dbReference type="ARBA" id="ARBA00022723"/>
    </source>
</evidence>
<accession>A0A0L6TZY0</accession>
<dbReference type="InterPro" id="IPR032828">
    <property type="entry name" value="PolyA_RNA-bd"/>
</dbReference>
<evidence type="ECO:0000256" key="2">
    <source>
        <dbReference type="ARBA" id="ARBA00022679"/>
    </source>
</evidence>
<dbReference type="InterPro" id="IPR003607">
    <property type="entry name" value="HD/PDEase_dom"/>
</dbReference>
<dbReference type="GO" id="GO:0008033">
    <property type="term" value="P:tRNA processing"/>
    <property type="evidence" value="ECO:0007669"/>
    <property type="project" value="UniProtKB-KW"/>
</dbReference>
<dbReference type="GO" id="GO:0046872">
    <property type="term" value="F:metal ion binding"/>
    <property type="evidence" value="ECO:0007669"/>
    <property type="project" value="UniProtKB-KW"/>
</dbReference>
<dbReference type="GO" id="GO:0000049">
    <property type="term" value="F:tRNA binding"/>
    <property type="evidence" value="ECO:0007669"/>
    <property type="project" value="TreeGrafter"/>
</dbReference>
<evidence type="ECO:0000259" key="11">
    <source>
        <dbReference type="Pfam" id="PF12627"/>
    </source>
</evidence>
<dbReference type="CDD" id="cd05398">
    <property type="entry name" value="NT_ClassII-CCAase"/>
    <property type="match status" value="1"/>
</dbReference>
<dbReference type="GO" id="GO:0000166">
    <property type="term" value="F:nucleotide binding"/>
    <property type="evidence" value="ECO:0007669"/>
    <property type="project" value="UniProtKB-KW"/>
</dbReference>
<evidence type="ECO:0000256" key="9">
    <source>
        <dbReference type="RuleBase" id="RU003953"/>
    </source>
</evidence>
<dbReference type="Pfam" id="PF01743">
    <property type="entry name" value="PolyA_pol"/>
    <property type="match status" value="1"/>
</dbReference>
<evidence type="ECO:0000259" key="12">
    <source>
        <dbReference type="Pfam" id="PF13735"/>
    </source>
</evidence>
<evidence type="ECO:0008006" key="15">
    <source>
        <dbReference type="Google" id="ProtNLM"/>
    </source>
</evidence>
<dbReference type="Proteomes" id="UP000036873">
    <property type="component" value="Unassembled WGS sequence"/>
</dbReference>
<dbReference type="InterPro" id="IPR043519">
    <property type="entry name" value="NT_sf"/>
</dbReference>
<keyword evidence="5" id="KW-0479">Metal-binding</keyword>
<comment type="similarity">
    <text evidence="9">Belongs to the tRNA nucleotidyltransferase/poly(A) polymerase family.</text>
</comment>
<dbReference type="AlphaFoldDB" id="A0A0L6TZY0"/>
<dbReference type="RefSeq" id="WP_050740121.1">
    <property type="nucleotide sequence ID" value="NZ_LGYO01000022.1"/>
</dbReference>
<keyword evidence="7" id="KW-0460">Magnesium</keyword>
<dbReference type="Pfam" id="PF13735">
    <property type="entry name" value="tRNA_NucTran2_2"/>
    <property type="match status" value="1"/>
</dbReference>
<evidence type="ECO:0000313" key="13">
    <source>
        <dbReference type="EMBL" id="KNZ41819.1"/>
    </source>
</evidence>
<dbReference type="PATRIC" id="fig|52689.4.peg.1071"/>
<dbReference type="NCBIfam" id="NF009814">
    <property type="entry name" value="PRK13299.1"/>
    <property type="match status" value="1"/>
</dbReference>
<evidence type="ECO:0000256" key="3">
    <source>
        <dbReference type="ARBA" id="ARBA00022694"/>
    </source>
</evidence>
<dbReference type="InterPro" id="IPR002646">
    <property type="entry name" value="PolA_pol_head_dom"/>
</dbReference>
<evidence type="ECO:0000256" key="4">
    <source>
        <dbReference type="ARBA" id="ARBA00022695"/>
    </source>
</evidence>
<dbReference type="EMBL" id="LGYO01000022">
    <property type="protein sequence ID" value="KNZ41819.1"/>
    <property type="molecule type" value="Genomic_DNA"/>
</dbReference>
<evidence type="ECO:0000256" key="7">
    <source>
        <dbReference type="ARBA" id="ARBA00022842"/>
    </source>
</evidence>
<dbReference type="PANTHER" id="PTHR46173:SF1">
    <property type="entry name" value="CCA TRNA NUCLEOTIDYLTRANSFERASE 1, MITOCHONDRIAL"/>
    <property type="match status" value="1"/>
</dbReference>
<feature type="domain" description="Poly A polymerase head" evidence="10">
    <location>
        <begin position="24"/>
        <end position="145"/>
    </location>
</feature>